<dbReference type="Pfam" id="PF12937">
    <property type="entry name" value="F-box-like"/>
    <property type="match status" value="1"/>
</dbReference>
<evidence type="ECO:0000256" key="1">
    <source>
        <dbReference type="SAM" id="MobiDB-lite"/>
    </source>
</evidence>
<evidence type="ECO:0000259" key="2">
    <source>
        <dbReference type="SMART" id="SM00256"/>
    </source>
</evidence>
<feature type="compositionally biased region" description="Basic residues" evidence="1">
    <location>
        <begin position="1"/>
        <end position="11"/>
    </location>
</feature>
<name>A0A8S2RZ24_9BILA</name>
<comment type="caution">
    <text evidence="4">The sequence shown here is derived from an EMBL/GenBank/DDBJ whole genome shotgun (WGS) entry which is preliminary data.</text>
</comment>
<accession>A0A8S2RZ24</accession>
<sequence>MEQPQRKKLKKNPSTTSDRNTLHYPLPLDIAVNILSYLQDVNDLGHCLLVNKFWNLAASQPSLWKKFVDKEFGAYFSHDGSCNWLKVYKNFHGLDIQEDSWVNIDDLEDTVSCPFCGIQLSPFEKDDDYYVHCDCNHQFSI</sequence>
<dbReference type="CDD" id="cd09917">
    <property type="entry name" value="F-box_SF"/>
    <property type="match status" value="1"/>
</dbReference>
<dbReference type="EMBL" id="CAJOBA010046601">
    <property type="protein sequence ID" value="CAF4191431.1"/>
    <property type="molecule type" value="Genomic_DNA"/>
</dbReference>
<dbReference type="AlphaFoldDB" id="A0A8S2RZ24"/>
<evidence type="ECO:0000313" key="3">
    <source>
        <dbReference type="EMBL" id="CAF1383142.1"/>
    </source>
</evidence>
<feature type="domain" description="F-box" evidence="2">
    <location>
        <begin position="26"/>
        <end position="67"/>
    </location>
</feature>
<dbReference type="SUPFAM" id="SSF81383">
    <property type="entry name" value="F-box domain"/>
    <property type="match status" value="1"/>
</dbReference>
<dbReference type="Proteomes" id="UP000677228">
    <property type="component" value="Unassembled WGS sequence"/>
</dbReference>
<dbReference type="SMART" id="SM00256">
    <property type="entry name" value="FBOX"/>
    <property type="match status" value="1"/>
</dbReference>
<protein>
    <recommendedName>
        <fullName evidence="2">F-box domain-containing protein</fullName>
    </recommendedName>
</protein>
<dbReference type="Gene3D" id="1.20.1280.50">
    <property type="match status" value="1"/>
</dbReference>
<reference evidence="4" key="1">
    <citation type="submission" date="2021-02" db="EMBL/GenBank/DDBJ databases">
        <authorList>
            <person name="Nowell W R."/>
        </authorList>
    </citation>
    <scope>NUCLEOTIDE SEQUENCE</scope>
</reference>
<evidence type="ECO:0000313" key="5">
    <source>
        <dbReference type="Proteomes" id="UP000682733"/>
    </source>
</evidence>
<proteinExistence type="predicted"/>
<feature type="non-terminal residue" evidence="4">
    <location>
        <position position="141"/>
    </location>
</feature>
<dbReference type="InterPro" id="IPR036047">
    <property type="entry name" value="F-box-like_dom_sf"/>
</dbReference>
<gene>
    <name evidence="3" type="ORF">OVA965_LOCUS32204</name>
    <name evidence="4" type="ORF">TMI583_LOCUS33060</name>
</gene>
<evidence type="ECO:0000313" key="4">
    <source>
        <dbReference type="EMBL" id="CAF4191431.1"/>
    </source>
</evidence>
<feature type="region of interest" description="Disordered" evidence="1">
    <location>
        <begin position="1"/>
        <end position="20"/>
    </location>
</feature>
<dbReference type="InterPro" id="IPR001810">
    <property type="entry name" value="F-box_dom"/>
</dbReference>
<dbReference type="EMBL" id="CAJNOK010024907">
    <property type="protein sequence ID" value="CAF1383142.1"/>
    <property type="molecule type" value="Genomic_DNA"/>
</dbReference>
<organism evidence="4 5">
    <name type="scientific">Didymodactylos carnosus</name>
    <dbReference type="NCBI Taxonomy" id="1234261"/>
    <lineage>
        <taxon>Eukaryota</taxon>
        <taxon>Metazoa</taxon>
        <taxon>Spiralia</taxon>
        <taxon>Gnathifera</taxon>
        <taxon>Rotifera</taxon>
        <taxon>Eurotatoria</taxon>
        <taxon>Bdelloidea</taxon>
        <taxon>Philodinida</taxon>
        <taxon>Philodinidae</taxon>
        <taxon>Didymodactylos</taxon>
    </lineage>
</organism>
<dbReference type="Proteomes" id="UP000682733">
    <property type="component" value="Unassembled WGS sequence"/>
</dbReference>